<gene>
    <name evidence="4" type="ORF">NEMBOFW57_006210</name>
</gene>
<dbReference type="PROSITE" id="PS50297">
    <property type="entry name" value="ANK_REP_REGION"/>
    <property type="match status" value="1"/>
</dbReference>
<dbReference type="Gene3D" id="1.25.40.20">
    <property type="entry name" value="Ankyrin repeat-containing domain"/>
    <property type="match status" value="2"/>
</dbReference>
<dbReference type="SUPFAM" id="SSF48403">
    <property type="entry name" value="Ankyrin repeat"/>
    <property type="match status" value="1"/>
</dbReference>
<evidence type="ECO:0008006" key="6">
    <source>
        <dbReference type="Google" id="ProtNLM"/>
    </source>
</evidence>
<dbReference type="PROSITE" id="PS50088">
    <property type="entry name" value="ANK_REPEAT"/>
    <property type="match status" value="1"/>
</dbReference>
<dbReference type="Proteomes" id="UP001197093">
    <property type="component" value="Unassembled WGS sequence"/>
</dbReference>
<sequence>MLLEKGADTNAGGVLYGRALQAVSSRGYDKIAYMLLQFGADVNAQSGKVDVDVEDNEYDWTPLTRAAMNGHEAAVKLLLATSKADAKDGNSGQTPLSWAAEGGHEDVVKLLSFKM</sequence>
<keyword evidence="1" id="KW-0677">Repeat</keyword>
<dbReference type="Pfam" id="PF00023">
    <property type="entry name" value="Ank"/>
    <property type="match status" value="1"/>
</dbReference>
<evidence type="ECO:0000313" key="4">
    <source>
        <dbReference type="EMBL" id="KAG7289833.1"/>
    </source>
</evidence>
<dbReference type="PANTHER" id="PTHR24198:SF165">
    <property type="entry name" value="ANKYRIN REPEAT-CONTAINING PROTEIN-RELATED"/>
    <property type="match status" value="1"/>
</dbReference>
<evidence type="ECO:0000313" key="5">
    <source>
        <dbReference type="Proteomes" id="UP001197093"/>
    </source>
</evidence>
<dbReference type="AlphaFoldDB" id="A0AAD4I2E4"/>
<dbReference type="Pfam" id="PF12796">
    <property type="entry name" value="Ank_2"/>
    <property type="match status" value="1"/>
</dbReference>
<keyword evidence="2 3" id="KW-0040">ANK repeat</keyword>
<name>A0AAD4I2E4_9PEZI</name>
<keyword evidence="5" id="KW-1185">Reference proteome</keyword>
<evidence type="ECO:0000256" key="3">
    <source>
        <dbReference type="PROSITE-ProRule" id="PRU00023"/>
    </source>
</evidence>
<feature type="repeat" description="ANK" evidence="3">
    <location>
        <begin position="91"/>
        <end position="111"/>
    </location>
</feature>
<proteinExistence type="predicted"/>
<evidence type="ECO:0000256" key="2">
    <source>
        <dbReference type="ARBA" id="ARBA00023043"/>
    </source>
</evidence>
<accession>A0AAD4I2E4</accession>
<evidence type="ECO:0000256" key="1">
    <source>
        <dbReference type="ARBA" id="ARBA00022737"/>
    </source>
</evidence>
<dbReference type="SMART" id="SM00248">
    <property type="entry name" value="ANK"/>
    <property type="match status" value="3"/>
</dbReference>
<dbReference type="InterPro" id="IPR036770">
    <property type="entry name" value="Ankyrin_rpt-contain_sf"/>
</dbReference>
<reference evidence="4" key="1">
    <citation type="submission" date="2023-02" db="EMBL/GenBank/DDBJ databases">
        <authorList>
            <person name="Palmer J.M."/>
        </authorList>
    </citation>
    <scope>NUCLEOTIDE SEQUENCE</scope>
    <source>
        <strain evidence="4">FW57</strain>
    </source>
</reference>
<comment type="caution">
    <text evidence="4">The sequence shown here is derived from an EMBL/GenBank/DDBJ whole genome shotgun (WGS) entry which is preliminary data.</text>
</comment>
<organism evidence="4 5">
    <name type="scientific">Staphylotrichum longicolle</name>
    <dbReference type="NCBI Taxonomy" id="669026"/>
    <lineage>
        <taxon>Eukaryota</taxon>
        <taxon>Fungi</taxon>
        <taxon>Dikarya</taxon>
        <taxon>Ascomycota</taxon>
        <taxon>Pezizomycotina</taxon>
        <taxon>Sordariomycetes</taxon>
        <taxon>Sordariomycetidae</taxon>
        <taxon>Sordariales</taxon>
        <taxon>Chaetomiaceae</taxon>
        <taxon>Staphylotrichum</taxon>
    </lineage>
</organism>
<protein>
    <recommendedName>
        <fullName evidence="6">Ankyrin</fullName>
    </recommendedName>
</protein>
<dbReference type="EMBL" id="JAHCVI010000002">
    <property type="protein sequence ID" value="KAG7289833.1"/>
    <property type="molecule type" value="Genomic_DNA"/>
</dbReference>
<dbReference type="InterPro" id="IPR002110">
    <property type="entry name" value="Ankyrin_rpt"/>
</dbReference>
<dbReference type="PANTHER" id="PTHR24198">
    <property type="entry name" value="ANKYRIN REPEAT AND PROTEIN KINASE DOMAIN-CONTAINING PROTEIN"/>
    <property type="match status" value="1"/>
</dbReference>